<evidence type="ECO:0000313" key="2">
    <source>
        <dbReference type="Proteomes" id="UP000887578"/>
    </source>
</evidence>
<dbReference type="WBParaSite" id="PDA_v2.g15231.t1">
    <property type="protein sequence ID" value="PDA_v2.g15231.t1"/>
    <property type="gene ID" value="PDA_v2.g15231"/>
</dbReference>
<proteinExistence type="predicted"/>
<name>A0A914PAW8_9BILA</name>
<protein>
    <submittedName>
        <fullName evidence="3">Uncharacterized protein</fullName>
    </submittedName>
</protein>
<organism evidence="2 3">
    <name type="scientific">Panagrolaimus davidi</name>
    <dbReference type="NCBI Taxonomy" id="227884"/>
    <lineage>
        <taxon>Eukaryota</taxon>
        <taxon>Metazoa</taxon>
        <taxon>Ecdysozoa</taxon>
        <taxon>Nematoda</taxon>
        <taxon>Chromadorea</taxon>
        <taxon>Rhabditida</taxon>
        <taxon>Tylenchina</taxon>
        <taxon>Panagrolaimomorpha</taxon>
        <taxon>Panagrolaimoidea</taxon>
        <taxon>Panagrolaimidae</taxon>
        <taxon>Panagrolaimus</taxon>
    </lineage>
</organism>
<sequence length="120" mass="13903">MYRFTAYRISLRKRHQIRENVKVLSFLFPSILIHTILSPLGSIIIMIGGINLQKELPISFFHVFYNLPLLLICIWHIRLTKRLSSNVGAVTSVKDAMGQALPTAQMTEQYFKDLQQQWNA</sequence>
<feature type="transmembrane region" description="Helical" evidence="1">
    <location>
        <begin position="21"/>
        <end position="50"/>
    </location>
</feature>
<evidence type="ECO:0000256" key="1">
    <source>
        <dbReference type="SAM" id="Phobius"/>
    </source>
</evidence>
<keyword evidence="1" id="KW-1133">Transmembrane helix</keyword>
<keyword evidence="1" id="KW-0472">Membrane</keyword>
<keyword evidence="2" id="KW-1185">Reference proteome</keyword>
<reference evidence="3" key="1">
    <citation type="submission" date="2022-11" db="UniProtKB">
        <authorList>
            <consortium name="WormBaseParasite"/>
        </authorList>
    </citation>
    <scope>IDENTIFICATION</scope>
</reference>
<dbReference type="Proteomes" id="UP000887578">
    <property type="component" value="Unplaced"/>
</dbReference>
<dbReference type="AlphaFoldDB" id="A0A914PAW8"/>
<keyword evidence="1" id="KW-0812">Transmembrane</keyword>
<accession>A0A914PAW8</accession>
<evidence type="ECO:0000313" key="3">
    <source>
        <dbReference type="WBParaSite" id="PDA_v2.g15231.t1"/>
    </source>
</evidence>
<feature type="transmembrane region" description="Helical" evidence="1">
    <location>
        <begin position="56"/>
        <end position="77"/>
    </location>
</feature>